<name>A0AAU7KC92_9GAMM</name>
<dbReference type="EMBL" id="CP098827">
    <property type="protein sequence ID" value="XBO69199.1"/>
    <property type="molecule type" value="Genomic_DNA"/>
</dbReference>
<evidence type="ECO:0000313" key="1">
    <source>
        <dbReference type="EMBL" id="XBO69199.1"/>
    </source>
</evidence>
<proteinExistence type="predicted"/>
<dbReference type="AlphaFoldDB" id="A0AAU7KC92"/>
<gene>
    <name evidence="1" type="ORF">NFG58_11180</name>
</gene>
<organism evidence="1">
    <name type="scientific">Halomonas sp. RT37</name>
    <dbReference type="NCBI Taxonomy" id="2950872"/>
    <lineage>
        <taxon>Bacteria</taxon>
        <taxon>Pseudomonadati</taxon>
        <taxon>Pseudomonadota</taxon>
        <taxon>Gammaproteobacteria</taxon>
        <taxon>Oceanospirillales</taxon>
        <taxon>Halomonadaceae</taxon>
        <taxon>Halomonas</taxon>
    </lineage>
</organism>
<sequence>MSTLTYAQRSTLASRGVIVTIEYSDGTVRCRTKEGMKTYTKRDLQEMAKPRFMDRLTAWIGGVAQ</sequence>
<accession>A0AAU7KC92</accession>
<protein>
    <submittedName>
        <fullName evidence="1">Uncharacterized protein</fullName>
    </submittedName>
</protein>
<dbReference type="RefSeq" id="WP_306168813.1">
    <property type="nucleotide sequence ID" value="NZ_CP098827.1"/>
</dbReference>
<reference evidence="1" key="1">
    <citation type="submission" date="2022-06" db="EMBL/GenBank/DDBJ databases">
        <title>A novel DMS-producing enzyme.</title>
        <authorList>
            <person name="Zhang Y."/>
        </authorList>
    </citation>
    <scope>NUCLEOTIDE SEQUENCE</scope>
    <source>
        <strain evidence="1">RT37</strain>
    </source>
</reference>